<feature type="transmembrane region" description="Helical" evidence="1">
    <location>
        <begin position="317"/>
        <end position="335"/>
    </location>
</feature>
<organism evidence="3 4">
    <name type="scientific">Psychrobacter frigidicola</name>
    <dbReference type="NCBI Taxonomy" id="45611"/>
    <lineage>
        <taxon>Bacteria</taxon>
        <taxon>Pseudomonadati</taxon>
        <taxon>Pseudomonadota</taxon>
        <taxon>Gammaproteobacteria</taxon>
        <taxon>Moraxellales</taxon>
        <taxon>Moraxellaceae</taxon>
        <taxon>Psychrobacter</taxon>
    </lineage>
</organism>
<feature type="transmembrane region" description="Helical" evidence="1">
    <location>
        <begin position="106"/>
        <end position="125"/>
    </location>
</feature>
<dbReference type="InterPro" id="IPR025513">
    <property type="entry name" value="DUF4401"/>
</dbReference>
<evidence type="ECO:0000256" key="1">
    <source>
        <dbReference type="SAM" id="Phobius"/>
    </source>
</evidence>
<dbReference type="Proteomes" id="UP000321903">
    <property type="component" value="Unassembled WGS sequence"/>
</dbReference>
<dbReference type="AlphaFoldDB" id="A0A5C7A2Q6"/>
<feature type="transmembrane region" description="Helical" evidence="1">
    <location>
        <begin position="166"/>
        <end position="192"/>
    </location>
</feature>
<proteinExistence type="predicted"/>
<keyword evidence="4" id="KW-1185">Reference proteome</keyword>
<evidence type="ECO:0000259" key="2">
    <source>
        <dbReference type="Pfam" id="PF14351"/>
    </source>
</evidence>
<feature type="transmembrane region" description="Helical" evidence="1">
    <location>
        <begin position="341"/>
        <end position="362"/>
    </location>
</feature>
<comment type="caution">
    <text evidence="3">The sequence shown here is derived from an EMBL/GenBank/DDBJ whole genome shotgun (WGS) entry which is preliminary data.</text>
</comment>
<keyword evidence="1" id="KW-1133">Transmembrane helix</keyword>
<dbReference type="RefSeq" id="WP_147223489.1">
    <property type="nucleotide sequence ID" value="NZ_CAJGYY010000001.1"/>
</dbReference>
<reference evidence="3 4" key="1">
    <citation type="submission" date="2019-08" db="EMBL/GenBank/DDBJ databases">
        <title>Genome sequence of Psychrobacter frigidicola ACAM304 (type strain).</title>
        <authorList>
            <person name="Bowman J.P."/>
        </authorList>
    </citation>
    <scope>NUCLEOTIDE SEQUENCE [LARGE SCALE GENOMIC DNA]</scope>
    <source>
        <strain evidence="3 4">ACAM 304</strain>
    </source>
</reference>
<name>A0A5C7A2Q6_9GAMM</name>
<dbReference type="EMBL" id="VORZ01000002">
    <property type="protein sequence ID" value="TXD96781.1"/>
    <property type="molecule type" value="Genomic_DNA"/>
</dbReference>
<gene>
    <name evidence="3" type="ORF">ES754_06980</name>
</gene>
<feature type="transmembrane region" description="Helical" evidence="1">
    <location>
        <begin position="46"/>
        <end position="70"/>
    </location>
</feature>
<keyword evidence="1" id="KW-0472">Membrane</keyword>
<feature type="domain" description="DUF4401" evidence="2">
    <location>
        <begin position="41"/>
        <end position="362"/>
    </location>
</feature>
<dbReference type="OrthoDB" id="6657379at2"/>
<accession>A0A5C7A2Q6</accession>
<keyword evidence="1" id="KW-0812">Transmembrane</keyword>
<sequence length="384" mass="42516">MNNSNPNQTIAQLQELGLISPSSAIDSLNIVSEVDNHNRTPWFIHLFFGFSGVLSSIFLVGSLTLILYQADIFDSSILQLVIGIILSTAAFALFKNKKSRDNTFWNSLAFAISIAGQLYVAFALFGSDIKTPLDTGLLLLVQLVMTVIIPNFIYRLLSSTVALGCIIYILGHYQIFEINLGLLALVMVVANLQRTAILQRLPAKWRAAAIDISRALTYASALLLIIFSVYIVNAEYTRDFVSNVFVYNYILAQGLLMLASLYAAYLILKRYNIALFSKPSLIIMGAIIVLGVISVYAAGLLATCLIIVIAMTNSQRLLLGLGVLALVGYIFWYYYQLDTSLLVKSGSMLIIGIVMLLMRWLLVSRYFTDDKQRINATDNKGLQS</sequence>
<protein>
    <submittedName>
        <fullName evidence="3">DUF4401 domain-containing protein</fullName>
    </submittedName>
</protein>
<feature type="transmembrane region" description="Helical" evidence="1">
    <location>
        <begin position="244"/>
        <end position="268"/>
    </location>
</feature>
<dbReference type="Pfam" id="PF14351">
    <property type="entry name" value="DUF4401"/>
    <property type="match status" value="1"/>
</dbReference>
<feature type="transmembrane region" description="Helical" evidence="1">
    <location>
        <begin position="212"/>
        <end position="232"/>
    </location>
</feature>
<feature type="transmembrane region" description="Helical" evidence="1">
    <location>
        <begin position="137"/>
        <end position="154"/>
    </location>
</feature>
<feature type="transmembrane region" description="Helical" evidence="1">
    <location>
        <begin position="76"/>
        <end position="94"/>
    </location>
</feature>
<feature type="transmembrane region" description="Helical" evidence="1">
    <location>
        <begin position="280"/>
        <end position="310"/>
    </location>
</feature>
<evidence type="ECO:0000313" key="3">
    <source>
        <dbReference type="EMBL" id="TXD96781.1"/>
    </source>
</evidence>
<evidence type="ECO:0000313" key="4">
    <source>
        <dbReference type="Proteomes" id="UP000321903"/>
    </source>
</evidence>